<dbReference type="NCBIfam" id="TIGR00492">
    <property type="entry name" value="alr"/>
    <property type="match status" value="1"/>
</dbReference>
<feature type="domain" description="Alanine racemase C-terminal" evidence="8">
    <location>
        <begin position="703"/>
        <end position="828"/>
    </location>
</feature>
<feature type="modified residue" description="N6-(pyridoxal phosphate)lysine" evidence="5 6">
    <location>
        <position position="499"/>
    </location>
</feature>
<dbReference type="InterPro" id="IPR001608">
    <property type="entry name" value="Ala_racemase_N"/>
</dbReference>
<dbReference type="PANTHER" id="PTHR30511">
    <property type="entry name" value="ALANINE RACEMASE"/>
    <property type="match status" value="1"/>
</dbReference>
<dbReference type="HAMAP" id="MF_01201">
    <property type="entry name" value="Ala_racemase"/>
    <property type="match status" value="1"/>
</dbReference>
<dbReference type="Gene3D" id="3.40.1390.10">
    <property type="entry name" value="MurE/MurF, N-terminal domain"/>
    <property type="match status" value="1"/>
</dbReference>
<dbReference type="Pfam" id="PF01225">
    <property type="entry name" value="Mur_ligase"/>
    <property type="match status" value="1"/>
</dbReference>
<protein>
    <recommendedName>
        <fullName evidence="5">Alanine racemase</fullName>
        <ecNumber evidence="5">5.1.1.1</ecNumber>
    </recommendedName>
</protein>
<evidence type="ECO:0000256" key="5">
    <source>
        <dbReference type="HAMAP-Rule" id="MF_01201"/>
    </source>
</evidence>
<name>A0A848IWZ1_9BACT</name>
<comment type="function">
    <text evidence="5">Catalyzes the interconversion of L-alanine and D-alanine. May also act on other amino acids.</text>
</comment>
<evidence type="ECO:0000256" key="2">
    <source>
        <dbReference type="ARBA" id="ARBA00001933"/>
    </source>
</evidence>
<dbReference type="GO" id="GO:0008784">
    <property type="term" value="F:alanine racemase activity"/>
    <property type="evidence" value="ECO:0007669"/>
    <property type="project" value="UniProtKB-UniRule"/>
</dbReference>
<keyword evidence="4 5" id="KW-0413">Isomerase</keyword>
<comment type="catalytic activity">
    <reaction evidence="1 5">
        <text>L-alanine = D-alanine</text>
        <dbReference type="Rhea" id="RHEA:20249"/>
        <dbReference type="ChEBI" id="CHEBI:57416"/>
        <dbReference type="ChEBI" id="CHEBI:57972"/>
        <dbReference type="EC" id="5.1.1.1"/>
    </reaction>
</comment>
<dbReference type="SUPFAM" id="SSF53623">
    <property type="entry name" value="MurD-like peptide ligases, catalytic domain"/>
    <property type="match status" value="1"/>
</dbReference>
<dbReference type="EC" id="5.1.1.1" evidence="5"/>
<dbReference type="InterPro" id="IPR036615">
    <property type="entry name" value="Mur_ligase_C_dom_sf"/>
</dbReference>
<comment type="similarity">
    <text evidence="5">Belongs to the alanine racemase family.</text>
</comment>
<dbReference type="NCBIfam" id="NF008897">
    <property type="entry name" value="PRK11930.1"/>
    <property type="match status" value="1"/>
</dbReference>
<dbReference type="Gene3D" id="3.20.20.10">
    <property type="entry name" value="Alanine racemase"/>
    <property type="match status" value="1"/>
</dbReference>
<dbReference type="UniPathway" id="UPA00042">
    <property type="reaction ID" value="UER00497"/>
</dbReference>
<dbReference type="InterPro" id="IPR036565">
    <property type="entry name" value="Mur-like_cat_sf"/>
</dbReference>
<dbReference type="Pfam" id="PF08245">
    <property type="entry name" value="Mur_ligase_M"/>
    <property type="match status" value="1"/>
</dbReference>
<dbReference type="InterPro" id="IPR000713">
    <property type="entry name" value="Mur_ligase_N"/>
</dbReference>
<dbReference type="GO" id="GO:0005524">
    <property type="term" value="F:ATP binding"/>
    <property type="evidence" value="ECO:0007669"/>
    <property type="project" value="InterPro"/>
</dbReference>
<dbReference type="Pfam" id="PF01168">
    <property type="entry name" value="Ala_racemase_N"/>
    <property type="match status" value="1"/>
</dbReference>
<evidence type="ECO:0000256" key="1">
    <source>
        <dbReference type="ARBA" id="ARBA00000316"/>
    </source>
</evidence>
<dbReference type="SUPFAM" id="SSF50621">
    <property type="entry name" value="Alanine racemase C-terminal domain-like"/>
    <property type="match status" value="1"/>
</dbReference>
<dbReference type="InterPro" id="IPR009006">
    <property type="entry name" value="Ala_racemase/Decarboxylase_C"/>
</dbReference>
<feature type="active site" description="Proton acceptor; specific for D-alanine" evidence="5">
    <location>
        <position position="499"/>
    </location>
</feature>
<keyword evidence="9" id="KW-0436">Ligase</keyword>
<organism evidence="9 10">
    <name type="scientific">Marinigracilibium pacificum</name>
    <dbReference type="NCBI Taxonomy" id="2729599"/>
    <lineage>
        <taxon>Bacteria</taxon>
        <taxon>Pseudomonadati</taxon>
        <taxon>Bacteroidota</taxon>
        <taxon>Cytophagia</taxon>
        <taxon>Cytophagales</taxon>
        <taxon>Flammeovirgaceae</taxon>
        <taxon>Marinigracilibium</taxon>
    </lineage>
</organism>
<dbReference type="SUPFAM" id="SSF63418">
    <property type="entry name" value="MurE/MurF N-terminal domain"/>
    <property type="match status" value="1"/>
</dbReference>
<keyword evidence="3 5" id="KW-0663">Pyridoxal phosphate</keyword>
<dbReference type="FunFam" id="3.20.20.10:FF:000002">
    <property type="entry name" value="Alanine racemase"/>
    <property type="match status" value="1"/>
</dbReference>
<dbReference type="SMART" id="SM01005">
    <property type="entry name" value="Ala_racemase_C"/>
    <property type="match status" value="1"/>
</dbReference>
<proteinExistence type="inferred from homology"/>
<dbReference type="EMBL" id="JABBNU010000001">
    <property type="protein sequence ID" value="NMM46770.1"/>
    <property type="molecule type" value="Genomic_DNA"/>
</dbReference>
<dbReference type="PRINTS" id="PR00992">
    <property type="entry name" value="ALARACEMASE"/>
</dbReference>
<dbReference type="AlphaFoldDB" id="A0A848IWZ1"/>
<dbReference type="InterPro" id="IPR013221">
    <property type="entry name" value="Mur_ligase_cen"/>
</dbReference>
<dbReference type="InterPro" id="IPR035911">
    <property type="entry name" value="MurE/MurF_N"/>
</dbReference>
<feature type="binding site" evidence="5 7">
    <location>
        <position position="773"/>
    </location>
    <ligand>
        <name>substrate</name>
    </ligand>
</feature>
<dbReference type="GO" id="GO:0030170">
    <property type="term" value="F:pyridoxal phosphate binding"/>
    <property type="evidence" value="ECO:0007669"/>
    <property type="project" value="UniProtKB-UniRule"/>
</dbReference>
<dbReference type="InterPro" id="IPR029066">
    <property type="entry name" value="PLP-binding_barrel"/>
</dbReference>
<reference evidence="9 10" key="1">
    <citation type="submission" date="2020-04" db="EMBL/GenBank/DDBJ databases">
        <title>Flammeovirgaceae bacterium KN852 isolated from deep sea.</title>
        <authorList>
            <person name="Zhang D.-C."/>
        </authorList>
    </citation>
    <scope>NUCLEOTIDE SEQUENCE [LARGE SCALE GENOMIC DNA]</scope>
    <source>
        <strain evidence="9 10">KN852</strain>
    </source>
</reference>
<dbReference type="Proteomes" id="UP000559010">
    <property type="component" value="Unassembled WGS sequence"/>
</dbReference>
<sequence length="830" mass="94046">MINRQQPENSIYFSDLKGIVKGRLIKNDLPDRKVSYLVTDSRRPTLNADSVFLAIKGINHDGHNYINSMIDAGIRQFIIEDENKLECFDSVEVNVFLVENTIKALQNLGLYKRNNSNAKIIAVTGSNGKTIIKEWISQLLYDSEKVIQSPLSYNSQIGVPLSVWGIESYHTIGVFEAGISQKDEMPLLEKIIKPLYGIYANIGSAHESNFNSIEEKAKEKAKLFIGSKRITYCGDHEIVKDSLSIYTDEKLNEWSVNNPDSETNVKYIHKSETTDIEITRKGRKNSFTVSLNDAVSLENLTHCLVCLLDIGYSPTYLQDQLPLLKEVDMRLTIKRGVNNSFIIDDTYNNDMAGLEAALTRVNQFQHVDKRVVVLSDIQQSSISKELLYSQVEELLKSFKIDEVITIGEDISSHLNYLSGRKISFSDTSEAITNYPWDDLDTSLIIVKGARKFQLEKIVRRVEKKIHGTTLEINLASLANNLNFYRQKLDPGVKMMVMVKALAYGSGAIEIGKILQFHRVDYLAVAYPDEGVNLRRNGIYLPIMVMNPSPESFDMLHRYDLEAEVYSLNFLRRLNTYTIEEKKHFNVHIKLDTGMHRLGFNADELEEAASIINSNEFIHVKAVFSHLAGADSSEHVEYSNYQNELFSRMSENLANLLDQGFLRHLSNSAAIIRFPEFQYDMVRLGIGLYGIEVNEIHQENLIPISKLKTIISQIRTIKKNETVGYGRVGKAVRDTKIATIAIGYADGFSRIFSNGNASVYIKGQKVPVFGNVCMDMTMIDITDIEDVKEGDEVVIFETTQHLLDLAKSARTIPYEILTNISERVNRVFLSE</sequence>
<gene>
    <name evidence="9" type="ORF">HH304_00055</name>
</gene>
<comment type="caution">
    <text evidence="9">The sequence shown here is derived from an EMBL/GenBank/DDBJ whole genome shotgun (WGS) entry which is preliminary data.</text>
</comment>
<dbReference type="RefSeq" id="WP_169677404.1">
    <property type="nucleotide sequence ID" value="NZ_JABBNU010000001.1"/>
</dbReference>
<dbReference type="Pfam" id="PF00842">
    <property type="entry name" value="Ala_racemase_C"/>
    <property type="match status" value="1"/>
</dbReference>
<evidence type="ECO:0000256" key="6">
    <source>
        <dbReference type="PIRSR" id="PIRSR600821-50"/>
    </source>
</evidence>
<dbReference type="GO" id="GO:0016881">
    <property type="term" value="F:acid-amino acid ligase activity"/>
    <property type="evidence" value="ECO:0007669"/>
    <property type="project" value="InterPro"/>
</dbReference>
<dbReference type="CDD" id="cd00430">
    <property type="entry name" value="PLPDE_III_AR"/>
    <property type="match status" value="1"/>
</dbReference>
<dbReference type="SUPFAM" id="SSF53244">
    <property type="entry name" value="MurD-like peptide ligases, peptide-binding domain"/>
    <property type="match status" value="1"/>
</dbReference>
<feature type="binding site" evidence="5 7">
    <location>
        <position position="596"/>
    </location>
    <ligand>
        <name>substrate</name>
    </ligand>
</feature>
<feature type="active site" description="Proton acceptor; specific for L-alanine" evidence="5">
    <location>
        <position position="724"/>
    </location>
</feature>
<evidence type="ECO:0000256" key="4">
    <source>
        <dbReference type="ARBA" id="ARBA00023235"/>
    </source>
</evidence>
<dbReference type="GO" id="GO:0005829">
    <property type="term" value="C:cytosol"/>
    <property type="evidence" value="ECO:0007669"/>
    <property type="project" value="TreeGrafter"/>
</dbReference>
<evidence type="ECO:0000256" key="3">
    <source>
        <dbReference type="ARBA" id="ARBA00022898"/>
    </source>
</evidence>
<accession>A0A848IWZ1</accession>
<comment type="cofactor">
    <cofactor evidence="2 5 6">
        <name>pyridoxal 5'-phosphate</name>
        <dbReference type="ChEBI" id="CHEBI:597326"/>
    </cofactor>
</comment>
<dbReference type="SUPFAM" id="SSF51419">
    <property type="entry name" value="PLP-binding barrel"/>
    <property type="match status" value="1"/>
</dbReference>
<evidence type="ECO:0000313" key="10">
    <source>
        <dbReference type="Proteomes" id="UP000559010"/>
    </source>
</evidence>
<dbReference type="Gene3D" id="3.90.190.20">
    <property type="entry name" value="Mur ligase, C-terminal domain"/>
    <property type="match status" value="1"/>
</dbReference>
<evidence type="ECO:0000313" key="9">
    <source>
        <dbReference type="EMBL" id="NMM46770.1"/>
    </source>
</evidence>
<dbReference type="PANTHER" id="PTHR30511:SF0">
    <property type="entry name" value="ALANINE RACEMASE, CATABOLIC-RELATED"/>
    <property type="match status" value="1"/>
</dbReference>
<evidence type="ECO:0000256" key="7">
    <source>
        <dbReference type="PIRSR" id="PIRSR600821-52"/>
    </source>
</evidence>
<keyword evidence="10" id="KW-1185">Reference proteome</keyword>
<dbReference type="InterPro" id="IPR011079">
    <property type="entry name" value="Ala_racemase_C"/>
</dbReference>
<dbReference type="GO" id="GO:0030632">
    <property type="term" value="P:D-alanine biosynthetic process"/>
    <property type="evidence" value="ECO:0007669"/>
    <property type="project" value="UniProtKB-UniRule"/>
</dbReference>
<comment type="pathway">
    <text evidence="5">Amino-acid biosynthesis; D-alanine biosynthesis; D-alanine from L-alanine: step 1/1.</text>
</comment>
<dbReference type="Gene3D" id="2.40.37.10">
    <property type="entry name" value="Lyase, Ornithine Decarboxylase, Chain A, domain 1"/>
    <property type="match status" value="1"/>
</dbReference>
<dbReference type="Gene3D" id="3.40.1190.10">
    <property type="entry name" value="Mur-like, catalytic domain"/>
    <property type="match status" value="1"/>
</dbReference>
<evidence type="ECO:0000259" key="8">
    <source>
        <dbReference type="SMART" id="SM01005"/>
    </source>
</evidence>
<dbReference type="InterPro" id="IPR000821">
    <property type="entry name" value="Ala_racemase"/>
</dbReference>